<name>A0A2P2PSX7_RHIMU</name>
<dbReference type="EMBL" id="GGEC01077346">
    <property type="protein sequence ID" value="MBX57830.1"/>
    <property type="molecule type" value="Transcribed_RNA"/>
</dbReference>
<reference evidence="2" key="1">
    <citation type="submission" date="2018-02" db="EMBL/GenBank/DDBJ databases">
        <title>Rhizophora mucronata_Transcriptome.</title>
        <authorList>
            <person name="Meera S.P."/>
            <person name="Sreeshan A."/>
            <person name="Augustine A."/>
        </authorList>
    </citation>
    <scope>NUCLEOTIDE SEQUENCE</scope>
    <source>
        <tissue evidence="2">Leaf</tissue>
    </source>
</reference>
<keyword evidence="1" id="KW-0472">Membrane</keyword>
<evidence type="ECO:0000313" key="2">
    <source>
        <dbReference type="EMBL" id="MBX57830.1"/>
    </source>
</evidence>
<sequence length="32" mass="3747">MCFSNWYFLTASSKISSCIISCFLVIQLSYKY</sequence>
<feature type="transmembrane region" description="Helical" evidence="1">
    <location>
        <begin position="6"/>
        <end position="26"/>
    </location>
</feature>
<dbReference type="AlphaFoldDB" id="A0A2P2PSX7"/>
<evidence type="ECO:0000256" key="1">
    <source>
        <dbReference type="SAM" id="Phobius"/>
    </source>
</evidence>
<protein>
    <submittedName>
        <fullName evidence="2">Uncharacterized protein</fullName>
    </submittedName>
</protein>
<accession>A0A2P2PSX7</accession>
<keyword evidence="1" id="KW-1133">Transmembrane helix</keyword>
<keyword evidence="1" id="KW-0812">Transmembrane</keyword>
<organism evidence="2">
    <name type="scientific">Rhizophora mucronata</name>
    <name type="common">Asiatic mangrove</name>
    <dbReference type="NCBI Taxonomy" id="61149"/>
    <lineage>
        <taxon>Eukaryota</taxon>
        <taxon>Viridiplantae</taxon>
        <taxon>Streptophyta</taxon>
        <taxon>Embryophyta</taxon>
        <taxon>Tracheophyta</taxon>
        <taxon>Spermatophyta</taxon>
        <taxon>Magnoliopsida</taxon>
        <taxon>eudicotyledons</taxon>
        <taxon>Gunneridae</taxon>
        <taxon>Pentapetalae</taxon>
        <taxon>rosids</taxon>
        <taxon>fabids</taxon>
        <taxon>Malpighiales</taxon>
        <taxon>Rhizophoraceae</taxon>
        <taxon>Rhizophora</taxon>
    </lineage>
</organism>
<proteinExistence type="predicted"/>